<accession>A0AAP2Z8X2</accession>
<evidence type="ECO:0000313" key="2">
    <source>
        <dbReference type="EMBL" id="MCU4752160.1"/>
    </source>
</evidence>
<reference evidence="2 3" key="1">
    <citation type="submission" date="2022-09" db="EMBL/GenBank/DDBJ databases">
        <title>Enrichment on poylsaccharides allowed isolation of novel metabolic and taxonomic groups of Haloarchaea.</title>
        <authorList>
            <person name="Sorokin D.Y."/>
            <person name="Elcheninov A.G."/>
            <person name="Khizhniak T.V."/>
            <person name="Kolganova T.V."/>
            <person name="Kublanov I.V."/>
        </authorList>
    </citation>
    <scope>NUCLEOTIDE SEQUENCE [LARGE SCALE GENOMIC DNA]</scope>
    <source>
        <strain evidence="2 3">AArc-curdl1</strain>
    </source>
</reference>
<dbReference type="EMBL" id="JAOPJZ010000005">
    <property type="protein sequence ID" value="MCU4752160.1"/>
    <property type="molecule type" value="Genomic_DNA"/>
</dbReference>
<evidence type="ECO:0000313" key="3">
    <source>
        <dbReference type="Proteomes" id="UP001321047"/>
    </source>
</evidence>
<dbReference type="Pfam" id="PF24035">
    <property type="entry name" value="DUF7344"/>
    <property type="match status" value="1"/>
</dbReference>
<organism evidence="2 3">
    <name type="scientific">Natronosalvus hydrolyticus</name>
    <dbReference type="NCBI Taxonomy" id="2979988"/>
    <lineage>
        <taxon>Archaea</taxon>
        <taxon>Methanobacteriati</taxon>
        <taxon>Methanobacteriota</taxon>
        <taxon>Stenosarchaea group</taxon>
        <taxon>Halobacteria</taxon>
        <taxon>Halobacteriales</taxon>
        <taxon>Natrialbaceae</taxon>
        <taxon>Natronosalvus</taxon>
    </lineage>
</organism>
<dbReference type="Proteomes" id="UP001321047">
    <property type="component" value="Unassembled WGS sequence"/>
</dbReference>
<comment type="caution">
    <text evidence="2">The sequence shown here is derived from an EMBL/GenBank/DDBJ whole genome shotgun (WGS) entry which is preliminary data.</text>
</comment>
<keyword evidence="3" id="KW-1185">Reference proteome</keyword>
<evidence type="ECO:0000259" key="1">
    <source>
        <dbReference type="Pfam" id="PF24035"/>
    </source>
</evidence>
<protein>
    <recommendedName>
        <fullName evidence="1">DUF7344 domain-containing protein</fullName>
    </recommendedName>
</protein>
<proteinExistence type="predicted"/>
<dbReference type="RefSeq" id="WP_342808497.1">
    <property type="nucleotide sequence ID" value="NZ_JAOPJZ010000005.1"/>
</dbReference>
<sequence>MSQFRNDTTGQRTSTVGLTESERHRLLAAERRRVILDVLTENAALELGELTTAVATREPGVDAADEEDVEHVMISLYHVHLPMLEEYGCITMNDWTRRVEKGPNWARMTPLL</sequence>
<dbReference type="InterPro" id="IPR055768">
    <property type="entry name" value="DUF7344"/>
</dbReference>
<name>A0AAP2Z8X2_9EURY</name>
<dbReference type="AlphaFoldDB" id="A0AAP2Z8X2"/>
<gene>
    <name evidence="2" type="ORF">OB919_09215</name>
</gene>
<feature type="domain" description="DUF7344" evidence="1">
    <location>
        <begin position="24"/>
        <end position="99"/>
    </location>
</feature>